<protein>
    <submittedName>
        <fullName evidence="1">RCG30336</fullName>
    </submittedName>
</protein>
<dbReference type="EMBL" id="CH473964">
    <property type="protein sequence ID" value="EDM01409.1"/>
    <property type="molecule type" value="Genomic_DNA"/>
</dbReference>
<reference evidence="1 2" key="1">
    <citation type="submission" date="2005-09" db="EMBL/GenBank/DDBJ databases">
        <authorList>
            <person name="Mural R.J."/>
            <person name="Li P.W."/>
            <person name="Adams M.D."/>
            <person name="Amanatides P.G."/>
            <person name="Baden-Tillson H."/>
            <person name="Barnstead M."/>
            <person name="Chin S.H."/>
            <person name="Dew I."/>
            <person name="Evans C.A."/>
            <person name="Ferriera S."/>
            <person name="Flanigan M."/>
            <person name="Fosler C."/>
            <person name="Glodek A."/>
            <person name="Gu Z."/>
            <person name="Holt R.A."/>
            <person name="Jennings D."/>
            <person name="Kraft C.L."/>
            <person name="Lu F."/>
            <person name="Nguyen T."/>
            <person name="Nusskern D.R."/>
            <person name="Pfannkoch C.M."/>
            <person name="Sitter C."/>
            <person name="Sutton G.G."/>
            <person name="Venter J.C."/>
            <person name="Wang Z."/>
            <person name="Woodage T."/>
            <person name="Zheng X.H."/>
            <person name="Zhong F."/>
        </authorList>
    </citation>
    <scope>NUCLEOTIDE SEQUENCE [LARGE SCALE GENOMIC DNA]</scope>
    <source>
        <strain>BN</strain>
        <strain evidence="2">Sprague-Dawley</strain>
    </source>
</reference>
<gene>
    <name evidence="1" type="ORF">rCG_30336</name>
</gene>
<organism evidence="1 2">
    <name type="scientific">Rattus norvegicus</name>
    <name type="common">Rat</name>
    <dbReference type="NCBI Taxonomy" id="10116"/>
    <lineage>
        <taxon>Eukaryota</taxon>
        <taxon>Metazoa</taxon>
        <taxon>Chordata</taxon>
        <taxon>Craniata</taxon>
        <taxon>Vertebrata</taxon>
        <taxon>Euteleostomi</taxon>
        <taxon>Mammalia</taxon>
        <taxon>Eutheria</taxon>
        <taxon>Euarchontoglires</taxon>
        <taxon>Glires</taxon>
        <taxon>Rodentia</taxon>
        <taxon>Myomorpha</taxon>
        <taxon>Muroidea</taxon>
        <taxon>Muridae</taxon>
        <taxon>Murinae</taxon>
        <taxon>Rattus</taxon>
    </lineage>
</organism>
<name>A6IN30_RAT</name>
<sequence length="67" mass="7220">MRGAHTNHISLPVWREMPSSAELAKPFTSFCLLSGVKMGKSHIDSLLVALGTEALGRQPSTLPLGYL</sequence>
<dbReference type="AlphaFoldDB" id="A6IN30"/>
<evidence type="ECO:0000313" key="1">
    <source>
        <dbReference type="EMBL" id="EDM01409.1"/>
    </source>
</evidence>
<proteinExistence type="predicted"/>
<evidence type="ECO:0000313" key="2">
    <source>
        <dbReference type="Proteomes" id="UP000234681"/>
    </source>
</evidence>
<accession>A6IN30</accession>
<dbReference type="Proteomes" id="UP000234681">
    <property type="component" value="Chromosome 4"/>
</dbReference>